<dbReference type="RefSeq" id="XP_060543043.1">
    <property type="nucleotide sequence ID" value="XM_060687060.1"/>
</dbReference>
<organism evidence="2 4">
    <name type="scientific">Pantherophis guttatus</name>
    <name type="common">Corn snake</name>
    <name type="synonym">Elaphe guttata</name>
    <dbReference type="NCBI Taxonomy" id="94885"/>
    <lineage>
        <taxon>Eukaryota</taxon>
        <taxon>Metazoa</taxon>
        <taxon>Chordata</taxon>
        <taxon>Craniata</taxon>
        <taxon>Vertebrata</taxon>
        <taxon>Euteleostomi</taxon>
        <taxon>Lepidosauria</taxon>
        <taxon>Squamata</taxon>
        <taxon>Bifurcata</taxon>
        <taxon>Unidentata</taxon>
        <taxon>Episquamata</taxon>
        <taxon>Toxicofera</taxon>
        <taxon>Serpentes</taxon>
        <taxon>Colubroidea</taxon>
        <taxon>Colubridae</taxon>
        <taxon>Colubrinae</taxon>
        <taxon>Pantherophis</taxon>
    </lineage>
</organism>
<dbReference type="Proteomes" id="UP001652622">
    <property type="component" value="Unplaced"/>
</dbReference>
<evidence type="ECO:0000313" key="2">
    <source>
        <dbReference type="Proteomes" id="UP001652622"/>
    </source>
</evidence>
<sequence>MRRNARPASPSTSTLEDATNLSGRRKTKITIDIELHKVEQHDFSTKDSRGKEKVLFKRQDLPQAVQSELACIRRDQEMSQYLQQVVFQRRRETQQIVVPLEVEALLQDHNLTSFTAGLAALLAIYDISKITPVMDSPVESMLLDISIFSWMAIMEIQDEDVPEVEKKLVEEDFGLTLRSLLWQSPTSEHFIFILKHFDPYGRLFSPVLNQLLYCGNHHPKIDVRSKTKVP</sequence>
<name>A0ABM3Z3T7_PANGU</name>
<dbReference type="GeneID" id="117667869"/>
<protein>
    <submittedName>
        <fullName evidence="3 4">Uncharacterized protein LOC117667869</fullName>
    </submittedName>
</protein>
<keyword evidence="2" id="KW-1185">Reference proteome</keyword>
<feature type="compositionally biased region" description="Polar residues" evidence="1">
    <location>
        <begin position="9"/>
        <end position="21"/>
    </location>
</feature>
<accession>A0ABM3Z3T7</accession>
<gene>
    <name evidence="3 4" type="primary">LOC117667869</name>
</gene>
<reference evidence="3 4" key="1">
    <citation type="submission" date="2025-05" db="UniProtKB">
        <authorList>
            <consortium name="RefSeq"/>
        </authorList>
    </citation>
    <scope>IDENTIFICATION</scope>
    <source>
        <tissue evidence="3 4">Blood</tissue>
    </source>
</reference>
<evidence type="ECO:0000256" key="1">
    <source>
        <dbReference type="SAM" id="MobiDB-lite"/>
    </source>
</evidence>
<proteinExistence type="predicted"/>
<evidence type="ECO:0000313" key="4">
    <source>
        <dbReference type="RefSeq" id="XP_060543044.1"/>
    </source>
</evidence>
<evidence type="ECO:0000313" key="3">
    <source>
        <dbReference type="RefSeq" id="XP_060543043.1"/>
    </source>
</evidence>
<feature type="region of interest" description="Disordered" evidence="1">
    <location>
        <begin position="1"/>
        <end position="21"/>
    </location>
</feature>
<dbReference type="RefSeq" id="XP_060543044.1">
    <property type="nucleotide sequence ID" value="XM_060687061.1"/>
</dbReference>